<name>A0A8T8WIY8_9EURY</name>
<dbReference type="InterPro" id="IPR036390">
    <property type="entry name" value="WH_DNA-bd_sf"/>
</dbReference>
<feature type="domain" description="HTH dtxR-type" evidence="2">
    <location>
        <begin position="1"/>
        <end position="62"/>
    </location>
</feature>
<dbReference type="GO" id="GO:0046914">
    <property type="term" value="F:transition metal ion binding"/>
    <property type="evidence" value="ECO:0007669"/>
    <property type="project" value="InterPro"/>
</dbReference>
<dbReference type="GeneID" id="67179996"/>
<dbReference type="SUPFAM" id="SSF46785">
    <property type="entry name" value="Winged helix' DNA-binding domain"/>
    <property type="match status" value="1"/>
</dbReference>
<dbReference type="GO" id="GO:0003677">
    <property type="term" value="F:DNA binding"/>
    <property type="evidence" value="ECO:0007669"/>
    <property type="project" value="InterPro"/>
</dbReference>
<dbReference type="InterPro" id="IPR036388">
    <property type="entry name" value="WH-like_DNA-bd_sf"/>
</dbReference>
<proteinExistence type="predicted"/>
<feature type="compositionally biased region" description="Low complexity" evidence="1">
    <location>
        <begin position="129"/>
        <end position="140"/>
    </location>
</feature>
<dbReference type="InterPro" id="IPR050536">
    <property type="entry name" value="DtxR_MntR_Metal-Reg"/>
</dbReference>
<feature type="compositionally biased region" description="Basic and acidic residues" evidence="1">
    <location>
        <begin position="146"/>
        <end position="155"/>
    </location>
</feature>
<dbReference type="Gene3D" id="1.10.10.10">
    <property type="entry name" value="Winged helix-like DNA-binding domain superfamily/Winged helix DNA-binding domain"/>
    <property type="match status" value="1"/>
</dbReference>
<protein>
    <submittedName>
        <fullName evidence="3">Metal-dependent transcriptional regulator</fullName>
    </submittedName>
</protein>
<keyword evidence="4" id="KW-1185">Reference proteome</keyword>
<dbReference type="Pfam" id="PF01325">
    <property type="entry name" value="Fe_dep_repress"/>
    <property type="match status" value="1"/>
</dbReference>
<gene>
    <name evidence="3" type="ORF">K6T50_17600</name>
</gene>
<feature type="region of interest" description="Disordered" evidence="1">
    <location>
        <begin position="116"/>
        <end position="155"/>
    </location>
</feature>
<organism evidence="3 4">
    <name type="scientific">Halobaculum magnesiiphilum</name>
    <dbReference type="NCBI Taxonomy" id="1017351"/>
    <lineage>
        <taxon>Archaea</taxon>
        <taxon>Methanobacteriati</taxon>
        <taxon>Methanobacteriota</taxon>
        <taxon>Stenosarchaea group</taxon>
        <taxon>Halobacteria</taxon>
        <taxon>Halobacteriales</taxon>
        <taxon>Haloferacaceae</taxon>
        <taxon>Halobaculum</taxon>
    </lineage>
</organism>
<evidence type="ECO:0000313" key="3">
    <source>
        <dbReference type="EMBL" id="QZP39787.1"/>
    </source>
</evidence>
<dbReference type="InterPro" id="IPR022689">
    <property type="entry name" value="Iron_dep_repressor"/>
</dbReference>
<dbReference type="AlphaFoldDB" id="A0A8T8WIY8"/>
<dbReference type="KEGG" id="hmp:K6T50_17600"/>
<dbReference type="InterPro" id="IPR022687">
    <property type="entry name" value="HTH_DTXR"/>
</dbReference>
<dbReference type="PANTHER" id="PTHR33238:SF7">
    <property type="entry name" value="IRON-DEPENDENT TRANSCRIPTIONAL REGULATOR"/>
    <property type="match status" value="1"/>
</dbReference>
<sequence>MSSSAQYLLALFICEHRQDPPIRTGTVAERLDRTPASATEMMKDLAEEGYVEYEPYEGATLTEAGRGRAEELHETYAALSWFFRGVLELDDHERQALEIAGTLGPDVAERLADSLLSSDPDELPDRFPEPAAGDEPSAADSESESENGHSRPDGG</sequence>
<keyword evidence="3" id="KW-0614">Plasmid</keyword>
<evidence type="ECO:0000256" key="1">
    <source>
        <dbReference type="SAM" id="MobiDB-lite"/>
    </source>
</evidence>
<reference evidence="3 4" key="1">
    <citation type="journal article" date="2021" name="Int. J. Syst. Evol. Microbiol.">
        <title>Halobaculum halophilum sp. nov. and Halobaculum salinum sp. nov., isolated from salt lake and saline soil.</title>
        <authorList>
            <person name="Cui H.L."/>
            <person name="Shi X.W."/>
            <person name="Yin X.M."/>
            <person name="Yang X.Y."/>
            <person name="Hou J."/>
            <person name="Zhu L."/>
        </authorList>
    </citation>
    <scope>NUCLEOTIDE SEQUENCE [LARGE SCALE GENOMIC DNA]</scope>
    <source>
        <strain evidence="3 4">NBRC 109044</strain>
    </source>
</reference>
<dbReference type="PROSITE" id="PS50944">
    <property type="entry name" value="HTH_DTXR"/>
    <property type="match status" value="1"/>
</dbReference>
<dbReference type="Proteomes" id="UP000826254">
    <property type="component" value="Plasmid unnamed2"/>
</dbReference>
<evidence type="ECO:0000313" key="4">
    <source>
        <dbReference type="Proteomes" id="UP000826254"/>
    </source>
</evidence>
<evidence type="ECO:0000259" key="2">
    <source>
        <dbReference type="PROSITE" id="PS50944"/>
    </source>
</evidence>
<dbReference type="RefSeq" id="WP_222609536.1">
    <property type="nucleotide sequence ID" value="NZ_CP081960.1"/>
</dbReference>
<accession>A0A8T8WIY8</accession>
<dbReference type="SMART" id="SM00529">
    <property type="entry name" value="HTH_DTXR"/>
    <property type="match status" value="1"/>
</dbReference>
<dbReference type="GO" id="GO:0003700">
    <property type="term" value="F:DNA-binding transcription factor activity"/>
    <property type="evidence" value="ECO:0007669"/>
    <property type="project" value="InterPro"/>
</dbReference>
<dbReference type="EMBL" id="CP081960">
    <property type="protein sequence ID" value="QZP39787.1"/>
    <property type="molecule type" value="Genomic_DNA"/>
</dbReference>
<dbReference type="PANTHER" id="PTHR33238">
    <property type="entry name" value="IRON (METAL) DEPENDENT REPRESSOR, DTXR FAMILY"/>
    <property type="match status" value="1"/>
</dbReference>
<geneLocation type="plasmid" evidence="3 4">
    <name>unnamed2</name>
</geneLocation>